<proteinExistence type="predicted"/>
<dbReference type="Proteomes" id="UP001162483">
    <property type="component" value="Unassembled WGS sequence"/>
</dbReference>
<reference evidence="2" key="1">
    <citation type="submission" date="2023-05" db="EMBL/GenBank/DDBJ databases">
        <authorList>
            <person name="Stuckert A."/>
        </authorList>
    </citation>
    <scope>NUCLEOTIDE SEQUENCE</scope>
</reference>
<comment type="caution">
    <text evidence="2">The sequence shown here is derived from an EMBL/GenBank/DDBJ whole genome shotgun (WGS) entry which is preliminary data.</text>
</comment>
<evidence type="ECO:0000313" key="2">
    <source>
        <dbReference type="EMBL" id="CAI9532919.1"/>
    </source>
</evidence>
<accession>A0ABN9ABU4</accession>
<protein>
    <submittedName>
        <fullName evidence="2">Uncharacterized protein</fullName>
    </submittedName>
</protein>
<gene>
    <name evidence="2" type="ORF">SPARVUS_LOCUS305427</name>
</gene>
<organism evidence="2 3">
    <name type="scientific">Staurois parvus</name>
    <dbReference type="NCBI Taxonomy" id="386267"/>
    <lineage>
        <taxon>Eukaryota</taxon>
        <taxon>Metazoa</taxon>
        <taxon>Chordata</taxon>
        <taxon>Craniata</taxon>
        <taxon>Vertebrata</taxon>
        <taxon>Euteleostomi</taxon>
        <taxon>Amphibia</taxon>
        <taxon>Batrachia</taxon>
        <taxon>Anura</taxon>
        <taxon>Neobatrachia</taxon>
        <taxon>Ranoidea</taxon>
        <taxon>Ranidae</taxon>
        <taxon>Staurois</taxon>
    </lineage>
</organism>
<feature type="region of interest" description="Disordered" evidence="1">
    <location>
        <begin position="87"/>
        <end position="110"/>
    </location>
</feature>
<evidence type="ECO:0000256" key="1">
    <source>
        <dbReference type="SAM" id="MobiDB-lite"/>
    </source>
</evidence>
<keyword evidence="3" id="KW-1185">Reference proteome</keyword>
<feature type="non-terminal residue" evidence="2">
    <location>
        <position position="120"/>
    </location>
</feature>
<name>A0ABN9ABU4_9NEOB</name>
<feature type="non-terminal residue" evidence="2">
    <location>
        <position position="1"/>
    </location>
</feature>
<dbReference type="EMBL" id="CATNWA010000093">
    <property type="protein sequence ID" value="CAI9532919.1"/>
    <property type="molecule type" value="Genomic_DNA"/>
</dbReference>
<evidence type="ECO:0000313" key="3">
    <source>
        <dbReference type="Proteomes" id="UP001162483"/>
    </source>
</evidence>
<sequence length="120" mass="12974">PLLLLASTSPWWSPPDSYLTGWSPPDSYLPGWSPRVCRGGALLSAGVEPRTLIAQSPGLSQNLVPGLEISSLPDLFEISRLQIPKQTLQTKEESEKPLSSISNTYPGAPQPALLRILGDR</sequence>